<reference evidence="2" key="1">
    <citation type="submission" date="2016-09" db="EMBL/GenBank/DDBJ databases">
        <authorList>
            <person name="Guldener U."/>
        </authorList>
    </citation>
    <scope>NUCLEOTIDE SEQUENCE [LARGE SCALE GENOMIC DNA]</scope>
    <source>
        <strain evidence="2">V64-1</strain>
    </source>
</reference>
<name>A0A2H3SIT2_FUSOX</name>
<proteinExistence type="predicted"/>
<evidence type="ECO:0000313" key="2">
    <source>
        <dbReference type="Proteomes" id="UP000219369"/>
    </source>
</evidence>
<dbReference type="OrthoDB" id="310895at2759"/>
<accession>A0A2H3SIT2</accession>
<dbReference type="Proteomes" id="UP000219369">
    <property type="component" value="Unassembled WGS sequence"/>
</dbReference>
<evidence type="ECO:0008006" key="3">
    <source>
        <dbReference type="Google" id="ProtNLM"/>
    </source>
</evidence>
<gene>
    <name evidence="1" type="ORF">FRV6_00650</name>
</gene>
<dbReference type="InterPro" id="IPR016162">
    <property type="entry name" value="Ald_DH_N"/>
</dbReference>
<dbReference type="SUPFAM" id="SSF53720">
    <property type="entry name" value="ALDH-like"/>
    <property type="match status" value="1"/>
</dbReference>
<sequence length="74" mass="7884">MPSIVPKLKDESLFVGQNYFNGEWIESVGGKRFNVTDPANGALIGSCPESVAQNAHKAILAADAALPECTMHLL</sequence>
<dbReference type="Gene3D" id="3.40.605.10">
    <property type="entry name" value="Aldehyde Dehydrogenase, Chain A, domain 1"/>
    <property type="match status" value="1"/>
</dbReference>
<evidence type="ECO:0000313" key="1">
    <source>
        <dbReference type="EMBL" id="SCO76438.1"/>
    </source>
</evidence>
<protein>
    <recommendedName>
        <fullName evidence="3">Aldehyde dehydrogenase domain-containing protein</fullName>
    </recommendedName>
</protein>
<dbReference type="GO" id="GO:0016491">
    <property type="term" value="F:oxidoreductase activity"/>
    <property type="evidence" value="ECO:0007669"/>
    <property type="project" value="InterPro"/>
</dbReference>
<dbReference type="InterPro" id="IPR016161">
    <property type="entry name" value="Ald_DH/histidinol_DH"/>
</dbReference>
<dbReference type="EMBL" id="FMJY01000001">
    <property type="protein sequence ID" value="SCO76438.1"/>
    <property type="molecule type" value="Genomic_DNA"/>
</dbReference>
<organism evidence="1 2">
    <name type="scientific">Fusarium oxysporum</name>
    <name type="common">Fusarium vascular wilt</name>
    <dbReference type="NCBI Taxonomy" id="5507"/>
    <lineage>
        <taxon>Eukaryota</taxon>
        <taxon>Fungi</taxon>
        <taxon>Dikarya</taxon>
        <taxon>Ascomycota</taxon>
        <taxon>Pezizomycotina</taxon>
        <taxon>Sordariomycetes</taxon>
        <taxon>Hypocreomycetidae</taxon>
        <taxon>Hypocreales</taxon>
        <taxon>Nectriaceae</taxon>
        <taxon>Fusarium</taxon>
        <taxon>Fusarium oxysporum species complex</taxon>
    </lineage>
</organism>
<dbReference type="AlphaFoldDB" id="A0A2H3SIT2"/>